<proteinExistence type="predicted"/>
<organism evidence="9 10">
    <name type="scientific">Sistotremastrum suecicum HHB10207 ss-3</name>
    <dbReference type="NCBI Taxonomy" id="1314776"/>
    <lineage>
        <taxon>Eukaryota</taxon>
        <taxon>Fungi</taxon>
        <taxon>Dikarya</taxon>
        <taxon>Basidiomycota</taxon>
        <taxon>Agaricomycotina</taxon>
        <taxon>Agaricomycetes</taxon>
        <taxon>Sistotremastrales</taxon>
        <taxon>Sistotremastraceae</taxon>
        <taxon>Sistotremastrum</taxon>
    </lineage>
</organism>
<comment type="catalytic activity">
    <reaction evidence="7">
        <text>L-threonyl-[protein] + ATP = O-phospho-L-threonyl-[protein] + ADP + H(+)</text>
        <dbReference type="Rhea" id="RHEA:46608"/>
        <dbReference type="Rhea" id="RHEA-COMP:11060"/>
        <dbReference type="Rhea" id="RHEA-COMP:11605"/>
        <dbReference type="ChEBI" id="CHEBI:15378"/>
        <dbReference type="ChEBI" id="CHEBI:30013"/>
        <dbReference type="ChEBI" id="CHEBI:30616"/>
        <dbReference type="ChEBI" id="CHEBI:61977"/>
        <dbReference type="ChEBI" id="CHEBI:456216"/>
        <dbReference type="EC" id="2.7.11.1"/>
    </reaction>
</comment>
<evidence type="ECO:0000256" key="8">
    <source>
        <dbReference type="ARBA" id="ARBA00048679"/>
    </source>
</evidence>
<reference evidence="9 10" key="1">
    <citation type="journal article" date="2016" name="Mol. Biol. Evol.">
        <title>Comparative Genomics of Early-Diverging Mushroom-Forming Fungi Provides Insights into the Origins of Lignocellulose Decay Capabilities.</title>
        <authorList>
            <person name="Nagy L.G."/>
            <person name="Riley R."/>
            <person name="Tritt A."/>
            <person name="Adam C."/>
            <person name="Daum C."/>
            <person name="Floudas D."/>
            <person name="Sun H."/>
            <person name="Yadav J.S."/>
            <person name="Pangilinan J."/>
            <person name="Larsson K.H."/>
            <person name="Matsuura K."/>
            <person name="Barry K."/>
            <person name="Labutti K."/>
            <person name="Kuo R."/>
            <person name="Ohm R.A."/>
            <person name="Bhattacharya S.S."/>
            <person name="Shirouzu T."/>
            <person name="Yoshinaga Y."/>
            <person name="Martin F.M."/>
            <person name="Grigoriev I.V."/>
            <person name="Hibbett D.S."/>
        </authorList>
    </citation>
    <scope>NUCLEOTIDE SEQUENCE [LARGE SCALE GENOMIC DNA]</scope>
    <source>
        <strain evidence="9 10">HHB10207 ss-3</strain>
    </source>
</reference>
<dbReference type="EMBL" id="KV428358">
    <property type="protein sequence ID" value="KZT32275.1"/>
    <property type="molecule type" value="Genomic_DNA"/>
</dbReference>
<comment type="catalytic activity">
    <reaction evidence="8">
        <text>L-seryl-[protein] + ATP = O-phospho-L-seryl-[protein] + ADP + H(+)</text>
        <dbReference type="Rhea" id="RHEA:17989"/>
        <dbReference type="Rhea" id="RHEA-COMP:9863"/>
        <dbReference type="Rhea" id="RHEA-COMP:11604"/>
        <dbReference type="ChEBI" id="CHEBI:15378"/>
        <dbReference type="ChEBI" id="CHEBI:29999"/>
        <dbReference type="ChEBI" id="CHEBI:30616"/>
        <dbReference type="ChEBI" id="CHEBI:83421"/>
        <dbReference type="ChEBI" id="CHEBI:456216"/>
        <dbReference type="EC" id="2.7.11.1"/>
    </reaction>
</comment>
<accession>A0A165XK67</accession>
<evidence type="ECO:0000256" key="7">
    <source>
        <dbReference type="ARBA" id="ARBA00047899"/>
    </source>
</evidence>
<dbReference type="InterPro" id="IPR051334">
    <property type="entry name" value="SRPK"/>
</dbReference>
<dbReference type="PANTHER" id="PTHR47634">
    <property type="entry name" value="PROTEIN KINASE DOMAIN-CONTAINING PROTEIN-RELATED"/>
    <property type="match status" value="1"/>
</dbReference>
<feature type="non-terminal residue" evidence="9">
    <location>
        <position position="1"/>
    </location>
</feature>
<keyword evidence="5" id="KW-0418">Kinase</keyword>
<dbReference type="GO" id="GO:0000245">
    <property type="term" value="P:spliceosomal complex assembly"/>
    <property type="evidence" value="ECO:0007669"/>
    <property type="project" value="TreeGrafter"/>
</dbReference>
<evidence type="ECO:0000256" key="1">
    <source>
        <dbReference type="ARBA" id="ARBA00012513"/>
    </source>
</evidence>
<gene>
    <name evidence="9" type="ORF">SISSUDRAFT_964199</name>
</gene>
<dbReference type="AlphaFoldDB" id="A0A165XK67"/>
<dbReference type="SUPFAM" id="SSF56112">
    <property type="entry name" value="Protein kinase-like (PK-like)"/>
    <property type="match status" value="1"/>
</dbReference>
<evidence type="ECO:0000256" key="6">
    <source>
        <dbReference type="ARBA" id="ARBA00022840"/>
    </source>
</evidence>
<keyword evidence="10" id="KW-1185">Reference proteome</keyword>
<evidence type="ECO:0000256" key="3">
    <source>
        <dbReference type="ARBA" id="ARBA00022679"/>
    </source>
</evidence>
<dbReference type="GO" id="GO:0005524">
    <property type="term" value="F:ATP binding"/>
    <property type="evidence" value="ECO:0007669"/>
    <property type="project" value="UniProtKB-KW"/>
</dbReference>
<dbReference type="Proteomes" id="UP000076798">
    <property type="component" value="Unassembled WGS sequence"/>
</dbReference>
<dbReference type="STRING" id="1314776.A0A165XK67"/>
<sequence>YYKCDDSENLANYTEGGYHPIHIGDVISNCSDCSKARYRVIYKLGYNEYSTEWLGQCMDGSMRYVTLNIGEARLGQRRNELSVIESAASPSAPTQGCENIVRLLDHFDLIGPNGSHTVFVSELMWSIDHRDVRAMWDSRILSYQCFLALRYLHRRGFVHGSK</sequence>
<dbReference type="OrthoDB" id="5979581at2759"/>
<keyword evidence="2" id="KW-0723">Serine/threonine-protein kinase</keyword>
<dbReference type="Gene3D" id="3.30.200.20">
    <property type="entry name" value="Phosphorylase Kinase, domain 1"/>
    <property type="match status" value="1"/>
</dbReference>
<dbReference type="EC" id="2.7.11.1" evidence="1"/>
<protein>
    <recommendedName>
        <fullName evidence="1">non-specific serine/threonine protein kinase</fullName>
        <ecNumber evidence="1">2.7.11.1</ecNumber>
    </recommendedName>
</protein>
<keyword evidence="3" id="KW-0808">Transferase</keyword>
<dbReference type="PANTHER" id="PTHR47634:SF9">
    <property type="entry name" value="PROTEIN KINASE DOMAIN-CONTAINING PROTEIN-RELATED"/>
    <property type="match status" value="1"/>
</dbReference>
<dbReference type="InterPro" id="IPR011009">
    <property type="entry name" value="Kinase-like_dom_sf"/>
</dbReference>
<feature type="non-terminal residue" evidence="9">
    <location>
        <position position="162"/>
    </location>
</feature>
<evidence type="ECO:0000256" key="4">
    <source>
        <dbReference type="ARBA" id="ARBA00022741"/>
    </source>
</evidence>
<evidence type="ECO:0000313" key="9">
    <source>
        <dbReference type="EMBL" id="KZT32275.1"/>
    </source>
</evidence>
<keyword evidence="4" id="KW-0547">Nucleotide-binding</keyword>
<dbReference type="GO" id="GO:0050684">
    <property type="term" value="P:regulation of mRNA processing"/>
    <property type="evidence" value="ECO:0007669"/>
    <property type="project" value="TreeGrafter"/>
</dbReference>
<evidence type="ECO:0000256" key="5">
    <source>
        <dbReference type="ARBA" id="ARBA00022777"/>
    </source>
</evidence>
<dbReference type="GO" id="GO:0004674">
    <property type="term" value="F:protein serine/threonine kinase activity"/>
    <property type="evidence" value="ECO:0007669"/>
    <property type="project" value="UniProtKB-KW"/>
</dbReference>
<evidence type="ECO:0000256" key="2">
    <source>
        <dbReference type="ARBA" id="ARBA00022527"/>
    </source>
</evidence>
<keyword evidence="6" id="KW-0067">ATP-binding</keyword>
<name>A0A165XK67_9AGAM</name>
<evidence type="ECO:0000313" key="10">
    <source>
        <dbReference type="Proteomes" id="UP000076798"/>
    </source>
</evidence>